<evidence type="ECO:0000256" key="4">
    <source>
        <dbReference type="ARBA" id="ARBA00022729"/>
    </source>
</evidence>
<dbReference type="Proteomes" id="UP000436088">
    <property type="component" value="Unassembled WGS sequence"/>
</dbReference>
<evidence type="ECO:0000256" key="3">
    <source>
        <dbReference type="ARBA" id="ARBA00022525"/>
    </source>
</evidence>
<feature type="region of interest" description="Disordered" evidence="7">
    <location>
        <begin position="107"/>
        <end position="130"/>
    </location>
</feature>
<feature type="region of interest" description="Disordered" evidence="7">
    <location>
        <begin position="61"/>
        <end position="86"/>
    </location>
</feature>
<proteinExistence type="inferred from homology"/>
<comment type="caution">
    <text evidence="8">The sequence shown here is derived from an EMBL/GenBank/DDBJ whole genome shotgun (WGS) entry which is preliminary data.</text>
</comment>
<name>A0A6A3AHM8_HIBSY</name>
<keyword evidence="5" id="KW-0325">Glycoprotein</keyword>
<accession>A0A6A3AHM8</accession>
<evidence type="ECO:0000256" key="1">
    <source>
        <dbReference type="ARBA" id="ARBA00004239"/>
    </source>
</evidence>
<dbReference type="PANTHER" id="PTHR33869:SF5">
    <property type="entry name" value="CLAVATA3_ESR (CLE)-RELATED PROTEIN 4"/>
    <property type="match status" value="1"/>
</dbReference>
<dbReference type="GO" id="GO:0033612">
    <property type="term" value="F:receptor serine/threonine kinase binding"/>
    <property type="evidence" value="ECO:0007669"/>
    <property type="project" value="TreeGrafter"/>
</dbReference>
<evidence type="ECO:0000256" key="5">
    <source>
        <dbReference type="ARBA" id="ARBA00023180"/>
    </source>
</evidence>
<reference evidence="8" key="1">
    <citation type="submission" date="2019-09" db="EMBL/GenBank/DDBJ databases">
        <title>Draft genome information of white flower Hibiscus syriacus.</title>
        <authorList>
            <person name="Kim Y.-M."/>
        </authorList>
    </citation>
    <scope>NUCLEOTIDE SEQUENCE [LARGE SCALE GENOMIC DNA]</scope>
    <source>
        <strain evidence="8">YM2019G1</strain>
    </source>
</reference>
<feature type="region of interest" description="Disordered" evidence="7">
    <location>
        <begin position="1"/>
        <end position="25"/>
    </location>
</feature>
<keyword evidence="3" id="KW-0964">Secreted</keyword>
<protein>
    <submittedName>
        <fullName evidence="8">Mitochondrial transcription termination factor family protein</fullName>
    </submittedName>
</protein>
<sequence length="130" mass="13926">MLTEIVGSGGGFYSHHRCDPRTGPKSESRWVFWSLHLGRGSGGGGESSSGGRVALGEAIKTSIQRNGGMPFESKRTSPGGPDPQHHYFAESKRALVEEGREAIKASIQRNGGMLFESKRTSPGGPDPQHH</sequence>
<dbReference type="GO" id="GO:0005576">
    <property type="term" value="C:extracellular region"/>
    <property type="evidence" value="ECO:0007669"/>
    <property type="project" value="UniProtKB-SubCell"/>
</dbReference>
<feature type="compositionally biased region" description="Basic and acidic residues" evidence="7">
    <location>
        <begin position="16"/>
        <end position="25"/>
    </location>
</feature>
<evidence type="ECO:0000313" key="8">
    <source>
        <dbReference type="EMBL" id="KAE8703293.1"/>
    </source>
</evidence>
<evidence type="ECO:0000256" key="7">
    <source>
        <dbReference type="SAM" id="MobiDB-lite"/>
    </source>
</evidence>
<keyword evidence="9" id="KW-1185">Reference proteome</keyword>
<comment type="subcellular location">
    <subcellularLocation>
        <location evidence="1">Secreted</location>
        <location evidence="1">Extracellular space</location>
    </subcellularLocation>
</comment>
<dbReference type="PANTHER" id="PTHR33869">
    <property type="entry name" value="CLAVATA3/ESR (CLE)-RELATED PROTEIN 3"/>
    <property type="match status" value="1"/>
</dbReference>
<gene>
    <name evidence="8" type="ORF">F3Y22_tig00110472pilonHSYRG00249</name>
</gene>
<evidence type="ECO:0000256" key="6">
    <source>
        <dbReference type="ARBA" id="ARBA00023278"/>
    </source>
</evidence>
<keyword evidence="6" id="KW-0379">Hydroxylation</keyword>
<keyword evidence="4" id="KW-0732">Signal</keyword>
<dbReference type="EMBL" id="VEPZ02001001">
    <property type="protein sequence ID" value="KAE8703293.1"/>
    <property type="molecule type" value="Genomic_DNA"/>
</dbReference>
<organism evidence="8 9">
    <name type="scientific">Hibiscus syriacus</name>
    <name type="common">Rose of Sharon</name>
    <dbReference type="NCBI Taxonomy" id="106335"/>
    <lineage>
        <taxon>Eukaryota</taxon>
        <taxon>Viridiplantae</taxon>
        <taxon>Streptophyta</taxon>
        <taxon>Embryophyta</taxon>
        <taxon>Tracheophyta</taxon>
        <taxon>Spermatophyta</taxon>
        <taxon>Magnoliopsida</taxon>
        <taxon>eudicotyledons</taxon>
        <taxon>Gunneridae</taxon>
        <taxon>Pentapetalae</taxon>
        <taxon>rosids</taxon>
        <taxon>malvids</taxon>
        <taxon>Malvales</taxon>
        <taxon>Malvaceae</taxon>
        <taxon>Malvoideae</taxon>
        <taxon>Hibiscus</taxon>
    </lineage>
</organism>
<evidence type="ECO:0000256" key="2">
    <source>
        <dbReference type="ARBA" id="ARBA00005416"/>
    </source>
</evidence>
<comment type="similarity">
    <text evidence="2">Belongs to the CLV3/ESR signal peptide family.</text>
</comment>
<dbReference type="InterPro" id="IPR039616">
    <property type="entry name" value="CLE1-4"/>
</dbReference>
<dbReference type="AlphaFoldDB" id="A0A6A3AHM8"/>
<evidence type="ECO:0000313" key="9">
    <source>
        <dbReference type="Proteomes" id="UP000436088"/>
    </source>
</evidence>